<feature type="compositionally biased region" description="Basic residues" evidence="3">
    <location>
        <begin position="45"/>
        <end position="54"/>
    </location>
</feature>
<evidence type="ECO:0000256" key="2">
    <source>
        <dbReference type="ARBA" id="ARBA00022801"/>
    </source>
</evidence>
<dbReference type="GO" id="GO:0005576">
    <property type="term" value="C:extracellular region"/>
    <property type="evidence" value="ECO:0007669"/>
    <property type="project" value="InterPro"/>
</dbReference>
<dbReference type="KEGG" id="shyd:CJD35_16930"/>
<keyword evidence="2" id="KW-0378">Hydrolase</keyword>
<dbReference type="EMBL" id="CP022746">
    <property type="protein sequence ID" value="ASY46168.1"/>
    <property type="molecule type" value="Genomic_DNA"/>
</dbReference>
<dbReference type="AlphaFoldDB" id="A0A249MXW2"/>
<gene>
    <name evidence="4" type="ORF">CJD35_16930</name>
</gene>
<dbReference type="Proteomes" id="UP000217141">
    <property type="component" value="Chromosome II"/>
</dbReference>
<dbReference type="InterPro" id="IPR010126">
    <property type="entry name" value="Esterase_phb"/>
</dbReference>
<evidence type="ECO:0000313" key="4">
    <source>
        <dbReference type="EMBL" id="ASY46168.1"/>
    </source>
</evidence>
<organism evidence="4 5">
    <name type="scientific">Sphingobium xenophagum</name>
    <dbReference type="NCBI Taxonomy" id="121428"/>
    <lineage>
        <taxon>Bacteria</taxon>
        <taxon>Pseudomonadati</taxon>
        <taxon>Pseudomonadota</taxon>
        <taxon>Alphaproteobacteria</taxon>
        <taxon>Sphingomonadales</taxon>
        <taxon>Sphingomonadaceae</taxon>
        <taxon>Sphingobium</taxon>
    </lineage>
</organism>
<proteinExistence type="predicted"/>
<dbReference type="PANTHER" id="PTHR43037:SF1">
    <property type="entry name" value="BLL1128 PROTEIN"/>
    <property type="match status" value="1"/>
</dbReference>
<feature type="region of interest" description="Disordered" evidence="3">
    <location>
        <begin position="42"/>
        <end position="66"/>
    </location>
</feature>
<accession>A0A249MXW2</accession>
<dbReference type="Pfam" id="PF10503">
    <property type="entry name" value="Esterase_PHB"/>
    <property type="match status" value="1"/>
</dbReference>
<dbReference type="PANTHER" id="PTHR43037">
    <property type="entry name" value="UNNAMED PRODUCT-RELATED"/>
    <property type="match status" value="1"/>
</dbReference>
<evidence type="ECO:0000313" key="5">
    <source>
        <dbReference type="Proteomes" id="UP000217141"/>
    </source>
</evidence>
<sequence length="352" mass="37819">MQLNSGAFMADLVKTFFKAARLARKGRPISAALAMSDSVTPSVRPARKRAKKAKQASPRTTVPVLPRPAPGSFITQEFHCKHGTLAYKFYTPHGSARRRMPLVVMLHGCSQSAADFAAGTGMNALADELGFLVLYPQQSQRANLARCWNWHNPAHQKRGRGEPAVIAALTRHAMALGRANPARIYVAGLSAGGAEAAILAAAYPDIFVAVGIHSGVAHEDVQSLQGAIAAMRGDTRPRPTGKVRRPLPTIVFHGDHDRVVHPSNAGAFLRDLERSNPGQLVTKSVSGRSQGGREFTRRIHRSMAGTVLLEDWTVHGGGHGWSGGRGGSFTDPAGPDASRAMLDFFLAIRRRP</sequence>
<dbReference type="InterPro" id="IPR029058">
    <property type="entry name" value="AB_hydrolase_fold"/>
</dbReference>
<evidence type="ECO:0000256" key="3">
    <source>
        <dbReference type="SAM" id="MobiDB-lite"/>
    </source>
</evidence>
<evidence type="ECO:0000256" key="1">
    <source>
        <dbReference type="ARBA" id="ARBA00022729"/>
    </source>
</evidence>
<name>A0A249MXW2_SPHXE</name>
<dbReference type="GO" id="GO:0016787">
    <property type="term" value="F:hydrolase activity"/>
    <property type="evidence" value="ECO:0007669"/>
    <property type="project" value="UniProtKB-KW"/>
</dbReference>
<dbReference type="SUPFAM" id="SSF53474">
    <property type="entry name" value="alpha/beta-Hydrolases"/>
    <property type="match status" value="1"/>
</dbReference>
<dbReference type="InterPro" id="IPR050955">
    <property type="entry name" value="Plant_Biomass_Hydrol_Est"/>
</dbReference>
<dbReference type="NCBIfam" id="TIGR01840">
    <property type="entry name" value="esterase_phb"/>
    <property type="match status" value="1"/>
</dbReference>
<protein>
    <submittedName>
        <fullName evidence="4">Esterase</fullName>
    </submittedName>
</protein>
<dbReference type="Gene3D" id="3.40.50.1820">
    <property type="entry name" value="alpha/beta hydrolase"/>
    <property type="match status" value="1"/>
</dbReference>
<reference evidence="4 5" key="1">
    <citation type="submission" date="2017-08" db="EMBL/GenBank/DDBJ databases">
        <title>Whole Genome Sequence of Sphingobium hydrophobicum C1: Insights into Adaption to the Electronic-waste Contaminated Sediment.</title>
        <authorList>
            <person name="Song D."/>
            <person name="Chen X."/>
            <person name="Xu M."/>
        </authorList>
    </citation>
    <scope>NUCLEOTIDE SEQUENCE [LARGE SCALE GENOMIC DNA]</scope>
    <source>
        <strain evidence="4 5">C1</strain>
    </source>
</reference>
<keyword evidence="1" id="KW-0732">Signal</keyword>